<sequence length="143" mass="16517">MGGTLFNLKKQWRRRRSRNYKRLDSTIESRKNIKIVRFGGNPKRVWKIRKIRVKLASPIKLWQKFKTAYMNMMMNFSGNIGALNSSTGNNANVFGGGGGKRIMPKGDNNLGNNYDKTQFENRLIYEIYKSLVVSMELNPSPPR</sequence>
<keyword evidence="2" id="KW-1185">Reference proteome</keyword>
<accession>A0ACC0CH68</accession>
<reference evidence="2" key="1">
    <citation type="journal article" date="2023" name="Nat. Plants">
        <title>Single-cell RNA sequencing provides a high-resolution roadmap for understanding the multicellular compartmentation of specialized metabolism.</title>
        <authorList>
            <person name="Sun S."/>
            <person name="Shen X."/>
            <person name="Li Y."/>
            <person name="Li Y."/>
            <person name="Wang S."/>
            <person name="Li R."/>
            <person name="Zhang H."/>
            <person name="Shen G."/>
            <person name="Guo B."/>
            <person name="Wei J."/>
            <person name="Xu J."/>
            <person name="St-Pierre B."/>
            <person name="Chen S."/>
            <person name="Sun C."/>
        </authorList>
    </citation>
    <scope>NUCLEOTIDE SEQUENCE [LARGE SCALE GENOMIC DNA]</scope>
</reference>
<protein>
    <submittedName>
        <fullName evidence="1">Uncharacterized protein</fullName>
    </submittedName>
</protein>
<proteinExistence type="predicted"/>
<evidence type="ECO:0000313" key="2">
    <source>
        <dbReference type="Proteomes" id="UP001060085"/>
    </source>
</evidence>
<organism evidence="1 2">
    <name type="scientific">Catharanthus roseus</name>
    <name type="common">Madagascar periwinkle</name>
    <name type="synonym">Vinca rosea</name>
    <dbReference type="NCBI Taxonomy" id="4058"/>
    <lineage>
        <taxon>Eukaryota</taxon>
        <taxon>Viridiplantae</taxon>
        <taxon>Streptophyta</taxon>
        <taxon>Embryophyta</taxon>
        <taxon>Tracheophyta</taxon>
        <taxon>Spermatophyta</taxon>
        <taxon>Magnoliopsida</taxon>
        <taxon>eudicotyledons</taxon>
        <taxon>Gunneridae</taxon>
        <taxon>Pentapetalae</taxon>
        <taxon>asterids</taxon>
        <taxon>lamiids</taxon>
        <taxon>Gentianales</taxon>
        <taxon>Apocynaceae</taxon>
        <taxon>Rauvolfioideae</taxon>
        <taxon>Vinceae</taxon>
        <taxon>Catharanthinae</taxon>
        <taxon>Catharanthus</taxon>
    </lineage>
</organism>
<dbReference type="Proteomes" id="UP001060085">
    <property type="component" value="Linkage Group LG01"/>
</dbReference>
<evidence type="ECO:0000313" key="1">
    <source>
        <dbReference type="EMBL" id="KAI5684322.1"/>
    </source>
</evidence>
<comment type="caution">
    <text evidence="1">The sequence shown here is derived from an EMBL/GenBank/DDBJ whole genome shotgun (WGS) entry which is preliminary data.</text>
</comment>
<dbReference type="EMBL" id="CM044701">
    <property type="protein sequence ID" value="KAI5684322.1"/>
    <property type="molecule type" value="Genomic_DNA"/>
</dbReference>
<gene>
    <name evidence="1" type="ORF">M9H77_05550</name>
</gene>
<name>A0ACC0CH68_CATRO</name>